<dbReference type="InterPro" id="IPR042174">
    <property type="entry name" value="RecF_2"/>
</dbReference>
<comment type="function">
    <text evidence="12 13">The RecF protein is involved in DNA metabolism; it is required for DNA replication and normal SOS inducibility. RecF binds preferentially to single-stranded, linear DNA. It also seems to bind ATP.</text>
</comment>
<dbReference type="NCBIfam" id="TIGR00611">
    <property type="entry name" value="recf"/>
    <property type="match status" value="1"/>
</dbReference>
<dbReference type="InterPro" id="IPR027417">
    <property type="entry name" value="P-loop_NTPase"/>
</dbReference>
<dbReference type="OrthoDB" id="9803889at2"/>
<comment type="subcellular location">
    <subcellularLocation>
        <location evidence="1 12 13">Cytoplasm</location>
    </subcellularLocation>
</comment>
<dbReference type="Gene3D" id="1.20.1050.90">
    <property type="entry name" value="RecF/RecN/SMC, N-terminal domain"/>
    <property type="match status" value="1"/>
</dbReference>
<evidence type="ECO:0000256" key="3">
    <source>
        <dbReference type="ARBA" id="ARBA00020170"/>
    </source>
</evidence>
<keyword evidence="5 12" id="KW-0235">DNA replication</keyword>
<keyword evidence="11 12" id="KW-0742">SOS response</keyword>
<dbReference type="HAMAP" id="MF_00365">
    <property type="entry name" value="RecF"/>
    <property type="match status" value="1"/>
</dbReference>
<feature type="domain" description="RecF/RecN/SMC N-terminal" evidence="14">
    <location>
        <begin position="2"/>
        <end position="344"/>
    </location>
</feature>
<proteinExistence type="inferred from homology"/>
<evidence type="ECO:0000256" key="11">
    <source>
        <dbReference type="ARBA" id="ARBA00023236"/>
    </source>
</evidence>
<dbReference type="RefSeq" id="WP_057822792.1">
    <property type="nucleotide sequence ID" value="NZ_AZFX01000002.1"/>
</dbReference>
<dbReference type="CDD" id="cd03242">
    <property type="entry name" value="ABC_RecF"/>
    <property type="match status" value="1"/>
</dbReference>
<evidence type="ECO:0000256" key="1">
    <source>
        <dbReference type="ARBA" id="ARBA00004496"/>
    </source>
</evidence>
<dbReference type="PANTHER" id="PTHR32182:SF0">
    <property type="entry name" value="DNA REPLICATION AND REPAIR PROTEIN RECF"/>
    <property type="match status" value="1"/>
</dbReference>
<sequence>MYLEHLELTHFRNYDNLVIDFSPQINVLIGENAQGKTNLLEAVYVLSLARSHRTNDDKSLIQWGNDFAKLSGIVQRRVGRLPLEIVLSHQGKRAKVNHLEQRRLSQYVGQLNVILFAPEDLGLVKGSPAIRRRFIDMEFGQVNQQYLYNITQYRNILKQRNLYLRSLQHGQAKDLVYLEVLSDQLAGFGAEIIWARCEFFKQMETFASQQHREITQQRENLAFQYQTVVPVAEIESSEQLYQYLKKQYQKLQKRELQQGTTVLGPHRDDVAFIVNGKNVQTFGSQGQQRTVALSLKLAEIELMRAQTGEAPVLLLDDVLSELDDIRQTHLLQTINHRVQTFLTTTSLDGVAKDIIGKPTTFNVNSGQIVQQ</sequence>
<keyword evidence="10 12" id="KW-0234">DNA repair</keyword>
<dbReference type="Gene3D" id="3.40.50.300">
    <property type="entry name" value="P-loop containing nucleotide triphosphate hydrolases"/>
    <property type="match status" value="1"/>
</dbReference>
<reference evidence="15 16" key="1">
    <citation type="journal article" date="2015" name="Genome Announc.">
        <title>Expanding the biotechnology potential of lactobacilli through comparative genomics of 213 strains and associated genera.</title>
        <authorList>
            <person name="Sun Z."/>
            <person name="Harris H.M."/>
            <person name="McCann A."/>
            <person name="Guo C."/>
            <person name="Argimon S."/>
            <person name="Zhang W."/>
            <person name="Yang X."/>
            <person name="Jeffery I.B."/>
            <person name="Cooney J.C."/>
            <person name="Kagawa T.F."/>
            <person name="Liu W."/>
            <person name="Song Y."/>
            <person name="Salvetti E."/>
            <person name="Wrobel A."/>
            <person name="Rasinkangas P."/>
            <person name="Parkhill J."/>
            <person name="Rea M.C."/>
            <person name="O'Sullivan O."/>
            <person name="Ritari J."/>
            <person name="Douillard F.P."/>
            <person name="Paul Ross R."/>
            <person name="Yang R."/>
            <person name="Briner A.E."/>
            <person name="Felis G.E."/>
            <person name="de Vos W.M."/>
            <person name="Barrangou R."/>
            <person name="Klaenhammer T.R."/>
            <person name="Caufield P.W."/>
            <person name="Cui Y."/>
            <person name="Zhang H."/>
            <person name="O'Toole P.W."/>
        </authorList>
    </citation>
    <scope>NUCLEOTIDE SEQUENCE [LARGE SCALE GENOMIC DNA]</scope>
    <source>
        <strain evidence="15 16">DSM 17758</strain>
    </source>
</reference>
<evidence type="ECO:0000313" key="16">
    <source>
        <dbReference type="Proteomes" id="UP000051315"/>
    </source>
</evidence>
<evidence type="ECO:0000256" key="6">
    <source>
        <dbReference type="ARBA" id="ARBA00022741"/>
    </source>
</evidence>
<dbReference type="PROSITE" id="PS00617">
    <property type="entry name" value="RECF_1"/>
    <property type="match status" value="1"/>
</dbReference>
<evidence type="ECO:0000256" key="13">
    <source>
        <dbReference type="RuleBase" id="RU000578"/>
    </source>
</evidence>
<accession>A0A0R1W8L6</accession>
<dbReference type="STRING" id="1423735.FC15_GL000508"/>
<keyword evidence="16" id="KW-1185">Reference proteome</keyword>
<name>A0A0R1W8L6_9LACO</name>
<keyword evidence="6 12" id="KW-0547">Nucleotide-binding</keyword>
<feature type="binding site" evidence="12">
    <location>
        <begin position="30"/>
        <end position="37"/>
    </location>
    <ligand>
        <name>ATP</name>
        <dbReference type="ChEBI" id="CHEBI:30616"/>
    </ligand>
</feature>
<dbReference type="Proteomes" id="UP000051315">
    <property type="component" value="Unassembled WGS sequence"/>
</dbReference>
<evidence type="ECO:0000256" key="2">
    <source>
        <dbReference type="ARBA" id="ARBA00008016"/>
    </source>
</evidence>
<keyword evidence="4 12" id="KW-0963">Cytoplasm</keyword>
<organism evidence="15 16">
    <name type="scientific">Lapidilactobacillus concavus DSM 17758</name>
    <dbReference type="NCBI Taxonomy" id="1423735"/>
    <lineage>
        <taxon>Bacteria</taxon>
        <taxon>Bacillati</taxon>
        <taxon>Bacillota</taxon>
        <taxon>Bacilli</taxon>
        <taxon>Lactobacillales</taxon>
        <taxon>Lactobacillaceae</taxon>
        <taxon>Lapidilactobacillus</taxon>
    </lineage>
</organism>
<evidence type="ECO:0000313" key="15">
    <source>
        <dbReference type="EMBL" id="KRM13887.1"/>
    </source>
</evidence>
<keyword evidence="7 12" id="KW-0227">DNA damage</keyword>
<evidence type="ECO:0000256" key="5">
    <source>
        <dbReference type="ARBA" id="ARBA00022705"/>
    </source>
</evidence>
<evidence type="ECO:0000259" key="14">
    <source>
        <dbReference type="Pfam" id="PF02463"/>
    </source>
</evidence>
<evidence type="ECO:0000256" key="8">
    <source>
        <dbReference type="ARBA" id="ARBA00022840"/>
    </source>
</evidence>
<evidence type="ECO:0000256" key="10">
    <source>
        <dbReference type="ARBA" id="ARBA00023204"/>
    </source>
</evidence>
<dbReference type="GO" id="GO:0005737">
    <property type="term" value="C:cytoplasm"/>
    <property type="evidence" value="ECO:0007669"/>
    <property type="project" value="UniProtKB-SubCell"/>
</dbReference>
<comment type="caution">
    <text evidence="15">The sequence shown here is derived from an EMBL/GenBank/DDBJ whole genome shotgun (WGS) entry which is preliminary data.</text>
</comment>
<evidence type="ECO:0000256" key="7">
    <source>
        <dbReference type="ARBA" id="ARBA00022763"/>
    </source>
</evidence>
<dbReference type="PATRIC" id="fig|1423735.3.peg.530"/>
<dbReference type="GO" id="GO:0000731">
    <property type="term" value="P:DNA synthesis involved in DNA repair"/>
    <property type="evidence" value="ECO:0007669"/>
    <property type="project" value="TreeGrafter"/>
</dbReference>
<dbReference type="InterPro" id="IPR001238">
    <property type="entry name" value="DNA-binding_RecF"/>
</dbReference>
<dbReference type="SUPFAM" id="SSF52540">
    <property type="entry name" value="P-loop containing nucleoside triphosphate hydrolases"/>
    <property type="match status" value="1"/>
</dbReference>
<dbReference type="GO" id="GO:0006302">
    <property type="term" value="P:double-strand break repair"/>
    <property type="evidence" value="ECO:0007669"/>
    <property type="project" value="TreeGrafter"/>
</dbReference>
<dbReference type="PROSITE" id="PS00618">
    <property type="entry name" value="RECF_2"/>
    <property type="match status" value="1"/>
</dbReference>
<dbReference type="Pfam" id="PF02463">
    <property type="entry name" value="SMC_N"/>
    <property type="match status" value="1"/>
</dbReference>
<dbReference type="GO" id="GO:0003697">
    <property type="term" value="F:single-stranded DNA binding"/>
    <property type="evidence" value="ECO:0007669"/>
    <property type="project" value="UniProtKB-UniRule"/>
</dbReference>
<protein>
    <recommendedName>
        <fullName evidence="3 12">DNA replication and repair protein RecF</fullName>
    </recommendedName>
</protein>
<comment type="similarity">
    <text evidence="2 12 13">Belongs to the RecF family.</text>
</comment>
<dbReference type="PANTHER" id="PTHR32182">
    <property type="entry name" value="DNA REPLICATION AND REPAIR PROTEIN RECF"/>
    <property type="match status" value="1"/>
</dbReference>
<dbReference type="AlphaFoldDB" id="A0A0R1W8L6"/>
<keyword evidence="9 12" id="KW-0238">DNA-binding</keyword>
<dbReference type="GO" id="GO:0009432">
    <property type="term" value="P:SOS response"/>
    <property type="evidence" value="ECO:0007669"/>
    <property type="project" value="UniProtKB-UniRule"/>
</dbReference>
<dbReference type="EMBL" id="AZFX01000002">
    <property type="protein sequence ID" value="KRM13887.1"/>
    <property type="molecule type" value="Genomic_DNA"/>
</dbReference>
<evidence type="ECO:0000256" key="9">
    <source>
        <dbReference type="ARBA" id="ARBA00023125"/>
    </source>
</evidence>
<dbReference type="GO" id="GO:0006260">
    <property type="term" value="P:DNA replication"/>
    <property type="evidence" value="ECO:0007669"/>
    <property type="project" value="UniProtKB-UniRule"/>
</dbReference>
<evidence type="ECO:0000256" key="4">
    <source>
        <dbReference type="ARBA" id="ARBA00022490"/>
    </source>
</evidence>
<gene>
    <name evidence="12" type="primary">recF</name>
    <name evidence="15" type="ORF">FC15_GL000508</name>
</gene>
<dbReference type="GO" id="GO:0005524">
    <property type="term" value="F:ATP binding"/>
    <property type="evidence" value="ECO:0007669"/>
    <property type="project" value="UniProtKB-UniRule"/>
</dbReference>
<evidence type="ECO:0000256" key="12">
    <source>
        <dbReference type="HAMAP-Rule" id="MF_00365"/>
    </source>
</evidence>
<keyword evidence="8 12" id="KW-0067">ATP-binding</keyword>
<dbReference type="InterPro" id="IPR018078">
    <property type="entry name" value="DNA-binding_RecF_CS"/>
</dbReference>
<dbReference type="InterPro" id="IPR003395">
    <property type="entry name" value="RecF/RecN/SMC_N"/>
</dbReference>